<evidence type="ECO:0000256" key="7">
    <source>
        <dbReference type="ARBA" id="ARBA00022490"/>
    </source>
</evidence>
<comment type="function">
    <text evidence="17">Member of the two-component regulatory system NreB/NreC involved in the control of dissimilatory nitrate/nitrite reduction in response to oxygen. NreB functions as a direct oxygen sensor histidine kinase which is autophosphorylated, in the absence of oxygen, probably at the conserved histidine residue, and transfers its phosphate group probably to a conserved aspartate residue of NreC. NreB/NreC activates the expression of the nitrate (narGHJI) and nitrite (nir) reductase operons, as well as the putative nitrate transporter gene narT.</text>
</comment>
<evidence type="ECO:0000313" key="22">
    <source>
        <dbReference type="Proteomes" id="UP000474175"/>
    </source>
</evidence>
<dbReference type="AlphaFoldDB" id="A0A6L9L192"/>
<evidence type="ECO:0000256" key="4">
    <source>
        <dbReference type="ARBA" id="ARBA00012438"/>
    </source>
</evidence>
<evidence type="ECO:0000256" key="6">
    <source>
        <dbReference type="ARBA" id="ARBA00022485"/>
    </source>
</evidence>
<dbReference type="InterPro" id="IPR004358">
    <property type="entry name" value="Sig_transdc_His_kin-like_C"/>
</dbReference>
<proteinExistence type="predicted"/>
<dbReference type="EMBL" id="JAAFZH010000002">
    <property type="protein sequence ID" value="NDU94285.1"/>
    <property type="molecule type" value="Genomic_DNA"/>
</dbReference>
<dbReference type="SMART" id="SM00387">
    <property type="entry name" value="HATPase_c"/>
    <property type="match status" value="1"/>
</dbReference>
<evidence type="ECO:0000256" key="3">
    <source>
        <dbReference type="ARBA" id="ARBA00004496"/>
    </source>
</evidence>
<keyword evidence="6" id="KW-0004">4Fe-4S</keyword>
<comment type="subcellular location">
    <subcellularLocation>
        <location evidence="3">Cytoplasm</location>
    </subcellularLocation>
</comment>
<keyword evidence="9" id="KW-0808">Transferase</keyword>
<evidence type="ECO:0000256" key="12">
    <source>
        <dbReference type="ARBA" id="ARBA00022777"/>
    </source>
</evidence>
<evidence type="ECO:0000256" key="5">
    <source>
        <dbReference type="ARBA" id="ARBA00017322"/>
    </source>
</evidence>
<dbReference type="Gene3D" id="3.30.565.10">
    <property type="entry name" value="Histidine kinase-like ATPase, C-terminal domain"/>
    <property type="match status" value="1"/>
</dbReference>
<accession>A0A6L9L192</accession>
<feature type="domain" description="Histidine kinase" evidence="20">
    <location>
        <begin position="68"/>
        <end position="267"/>
    </location>
</feature>
<name>A0A6L9L192_9BACT</name>
<sequence>MQAISGDIQIVIIATVFVLLVTLAPILFVLMHQRQYHRYLSRTEEIRNAYQRELLQSQLEIQNQTLQQVGQDLHDNIGQLLTVTLMRLNTLEEETAGTEAQLSVYQTRDLVKTIIDDVRILGKTLDHDTVRRFGLLDSLALELERIQRVARIKTQLDVQGELYSLDEKAEIVLLRMAQEGLNNALKHARAKTLTVQVEYKTDSVILTIADDGKGFDMQEANDRKLSQKAGAGLSNLRRRAELLGGRFLITSQIGSGSRMEINVPRRQPDPL</sequence>
<keyword evidence="16" id="KW-0411">Iron-sulfur</keyword>
<evidence type="ECO:0000256" key="17">
    <source>
        <dbReference type="ARBA" id="ARBA00024827"/>
    </source>
</evidence>
<evidence type="ECO:0000256" key="2">
    <source>
        <dbReference type="ARBA" id="ARBA00001966"/>
    </source>
</evidence>
<keyword evidence="19" id="KW-1133">Transmembrane helix</keyword>
<keyword evidence="19" id="KW-0472">Membrane</keyword>
<comment type="catalytic activity">
    <reaction evidence="1">
        <text>ATP + protein L-histidine = ADP + protein N-phospho-L-histidine.</text>
        <dbReference type="EC" id="2.7.13.3"/>
    </reaction>
</comment>
<keyword evidence="8" id="KW-0597">Phosphoprotein</keyword>
<feature type="transmembrane region" description="Helical" evidence="19">
    <location>
        <begin position="6"/>
        <end position="30"/>
    </location>
</feature>
<gene>
    <name evidence="21" type="ORF">GK108_05320</name>
</gene>
<reference evidence="21 22" key="1">
    <citation type="submission" date="2020-02" db="EMBL/GenBank/DDBJ databases">
        <title>Draft genome sequence of two Spirosoma agri KCTC 52727 and Spirosoma terrae KCTC 52035.</title>
        <authorList>
            <person name="Rojas J."/>
            <person name="Ambika Manirajan B."/>
            <person name="Suarez C."/>
            <person name="Ratering S."/>
            <person name="Schnell S."/>
        </authorList>
    </citation>
    <scope>NUCLEOTIDE SEQUENCE [LARGE SCALE GENOMIC DNA]</scope>
    <source>
        <strain evidence="21 22">KCTC 52035</strain>
    </source>
</reference>
<dbReference type="InterPro" id="IPR011712">
    <property type="entry name" value="Sig_transdc_His_kin_sub3_dim/P"/>
</dbReference>
<dbReference type="InterPro" id="IPR005467">
    <property type="entry name" value="His_kinase_dom"/>
</dbReference>
<keyword evidence="22" id="KW-1185">Reference proteome</keyword>
<evidence type="ECO:0000256" key="8">
    <source>
        <dbReference type="ARBA" id="ARBA00022553"/>
    </source>
</evidence>
<keyword evidence="14" id="KW-0408">Iron</keyword>
<evidence type="ECO:0000256" key="15">
    <source>
        <dbReference type="ARBA" id="ARBA00023012"/>
    </source>
</evidence>
<evidence type="ECO:0000256" key="9">
    <source>
        <dbReference type="ARBA" id="ARBA00022679"/>
    </source>
</evidence>
<dbReference type="RefSeq" id="WP_163944018.1">
    <property type="nucleotide sequence ID" value="NZ_JAAFZH010000002.1"/>
</dbReference>
<evidence type="ECO:0000313" key="21">
    <source>
        <dbReference type="EMBL" id="NDU94285.1"/>
    </source>
</evidence>
<dbReference type="PANTHER" id="PTHR24421">
    <property type="entry name" value="NITRATE/NITRITE SENSOR PROTEIN NARX-RELATED"/>
    <property type="match status" value="1"/>
</dbReference>
<dbReference type="GO" id="GO:0046983">
    <property type="term" value="F:protein dimerization activity"/>
    <property type="evidence" value="ECO:0007669"/>
    <property type="project" value="InterPro"/>
</dbReference>
<keyword evidence="13" id="KW-0067">ATP-binding</keyword>
<dbReference type="GO" id="GO:0000155">
    <property type="term" value="F:phosphorelay sensor kinase activity"/>
    <property type="evidence" value="ECO:0007669"/>
    <property type="project" value="InterPro"/>
</dbReference>
<evidence type="ECO:0000256" key="14">
    <source>
        <dbReference type="ARBA" id="ARBA00023004"/>
    </source>
</evidence>
<organism evidence="21 22">
    <name type="scientific">Spirosoma terrae</name>
    <dbReference type="NCBI Taxonomy" id="1968276"/>
    <lineage>
        <taxon>Bacteria</taxon>
        <taxon>Pseudomonadati</taxon>
        <taxon>Bacteroidota</taxon>
        <taxon>Cytophagia</taxon>
        <taxon>Cytophagales</taxon>
        <taxon>Cytophagaceae</taxon>
        <taxon>Spirosoma</taxon>
    </lineage>
</organism>
<dbReference type="GO" id="GO:0005737">
    <property type="term" value="C:cytoplasm"/>
    <property type="evidence" value="ECO:0007669"/>
    <property type="project" value="UniProtKB-SubCell"/>
</dbReference>
<evidence type="ECO:0000259" key="20">
    <source>
        <dbReference type="PROSITE" id="PS50109"/>
    </source>
</evidence>
<protein>
    <recommendedName>
        <fullName evidence="5">Oxygen sensor histidine kinase NreB</fullName>
        <ecNumber evidence="4">2.7.13.3</ecNumber>
    </recommendedName>
    <alternativeName>
        <fullName evidence="18">Nitrogen regulation protein B</fullName>
    </alternativeName>
</protein>
<dbReference type="PANTHER" id="PTHR24421:SF10">
    <property type="entry name" value="NITRATE_NITRITE SENSOR PROTEIN NARQ"/>
    <property type="match status" value="1"/>
</dbReference>
<evidence type="ECO:0000256" key="10">
    <source>
        <dbReference type="ARBA" id="ARBA00022723"/>
    </source>
</evidence>
<dbReference type="Pfam" id="PF07730">
    <property type="entry name" value="HisKA_3"/>
    <property type="match status" value="1"/>
</dbReference>
<keyword evidence="7" id="KW-0963">Cytoplasm</keyword>
<evidence type="ECO:0000256" key="11">
    <source>
        <dbReference type="ARBA" id="ARBA00022741"/>
    </source>
</evidence>
<dbReference type="GO" id="GO:0046872">
    <property type="term" value="F:metal ion binding"/>
    <property type="evidence" value="ECO:0007669"/>
    <property type="project" value="UniProtKB-KW"/>
</dbReference>
<dbReference type="PRINTS" id="PR00344">
    <property type="entry name" value="BCTRLSENSOR"/>
</dbReference>
<dbReference type="Proteomes" id="UP000474175">
    <property type="component" value="Unassembled WGS sequence"/>
</dbReference>
<dbReference type="EC" id="2.7.13.3" evidence="4"/>
<evidence type="ECO:0000256" key="16">
    <source>
        <dbReference type="ARBA" id="ARBA00023014"/>
    </source>
</evidence>
<keyword evidence="11" id="KW-0547">Nucleotide-binding</keyword>
<keyword evidence="12 21" id="KW-0418">Kinase</keyword>
<dbReference type="GO" id="GO:0005524">
    <property type="term" value="F:ATP binding"/>
    <property type="evidence" value="ECO:0007669"/>
    <property type="project" value="UniProtKB-KW"/>
</dbReference>
<dbReference type="CDD" id="cd16917">
    <property type="entry name" value="HATPase_UhpB-NarQ-NarX-like"/>
    <property type="match status" value="1"/>
</dbReference>
<dbReference type="SUPFAM" id="SSF55874">
    <property type="entry name" value="ATPase domain of HSP90 chaperone/DNA topoisomerase II/histidine kinase"/>
    <property type="match status" value="1"/>
</dbReference>
<evidence type="ECO:0000256" key="13">
    <source>
        <dbReference type="ARBA" id="ARBA00022840"/>
    </source>
</evidence>
<keyword evidence="10" id="KW-0479">Metal-binding</keyword>
<dbReference type="InterPro" id="IPR050482">
    <property type="entry name" value="Sensor_HK_TwoCompSys"/>
</dbReference>
<dbReference type="InterPro" id="IPR036890">
    <property type="entry name" value="HATPase_C_sf"/>
</dbReference>
<keyword evidence="19" id="KW-0812">Transmembrane</keyword>
<evidence type="ECO:0000256" key="18">
    <source>
        <dbReference type="ARBA" id="ARBA00030800"/>
    </source>
</evidence>
<comment type="caution">
    <text evidence="21">The sequence shown here is derived from an EMBL/GenBank/DDBJ whole genome shotgun (WGS) entry which is preliminary data.</text>
</comment>
<evidence type="ECO:0000256" key="19">
    <source>
        <dbReference type="SAM" id="Phobius"/>
    </source>
</evidence>
<evidence type="ECO:0000256" key="1">
    <source>
        <dbReference type="ARBA" id="ARBA00000085"/>
    </source>
</evidence>
<dbReference type="InterPro" id="IPR003594">
    <property type="entry name" value="HATPase_dom"/>
</dbReference>
<dbReference type="Pfam" id="PF02518">
    <property type="entry name" value="HATPase_c"/>
    <property type="match status" value="1"/>
</dbReference>
<keyword evidence="15" id="KW-0902">Two-component regulatory system</keyword>
<dbReference type="PROSITE" id="PS50109">
    <property type="entry name" value="HIS_KIN"/>
    <property type="match status" value="1"/>
</dbReference>
<dbReference type="GO" id="GO:0051539">
    <property type="term" value="F:4 iron, 4 sulfur cluster binding"/>
    <property type="evidence" value="ECO:0007669"/>
    <property type="project" value="UniProtKB-KW"/>
</dbReference>
<dbReference type="GO" id="GO:0016020">
    <property type="term" value="C:membrane"/>
    <property type="evidence" value="ECO:0007669"/>
    <property type="project" value="InterPro"/>
</dbReference>
<comment type="cofactor">
    <cofactor evidence="2">
        <name>[4Fe-4S] cluster</name>
        <dbReference type="ChEBI" id="CHEBI:49883"/>
    </cofactor>
</comment>